<keyword evidence="2" id="KW-1185">Reference proteome</keyword>
<sequence length="1081" mass="121343">LRKKRAAPPPPTPRPLSSAISTQALERITDSEESSTSDIEPSKPSSDIGALSKAISSDIDCPKVVSNIGINHAQSMRQLDRKLELEIAPCKFDCGVQQNCHTTEANPEARSKSDLVNSDEVVEAKVITPPVEATPRVEQAKVATKRVGQYAPLPKPRKNNSSRLCASESLKIPKHQATPPLAPPRTLSIKRDNPNVLLHKRINSKHVNKICCSTLVFDDSSSLNEYSIATFEPERSCSKSKDDCASFNKDEINQKKVVPETIDNITAKDDTSLKSSRYSNLKVKSNFNTQNCVKLIDSEEEEARSKSKGKFLSKDKFCWEKTILLDIAENMENRASLNLNQCLRNKKPTVLDSIKLNVSSSSKCNVDSKKDENNSLEQDDKMKSKNIDSCNENENQRDNLRMTLDDSSLKKKKSVIKLDRMTEPKSERLKLFHPKDVTCGAAGEKNDSEKDKKMCTVISTIPKCERLDATREDGALNNIAKRVIAENINQLCEKRQNYHSEESSGVKNAKRTRVVRSQSKSDDFEMDILKRQRRRYLTLPPEDIAHALNLLNVPARNPTSFGITEKNWEQIVTGPCTGHARNTDIDEGDESYGELITAVYQDIPSETDILLQKVSDSLSLVLPTLSSSVPEPSLPLETSYTTTSVQTNVAAVPTGPVIELEPIETKNESNELYRTCIDFSVKNGSSASTPNITTANSQQDISDYYESAMSKDLSISDWEYQLPAPPSAFRDSHSPIFNDYDDTVVTLGSVEAFKEPIASPIVELTDTIDGSNNNSKSTKNLSNNVKVNCNQEALNEKMDLVSEKEIDIKQKPSQLIVKQALITSSQKSETNSDLRKQMLSELENKIETGTLAQIVNKDFDRRNIDSLSAPELAPVDNTLSNFTITTYTRQKSLDIFKELEESIDCTRNSEEKFIKTFAMLSRNNTGACNYDKRNATKNTYLINNLSHSRKATNKSEELNTNNVDYKIEPKIRDQQGELHYKWQSFNATNDKTNIQRSKSYISMTNNTKYQKEAQGINNTRKHEEPQIESEITGMKKSTSITDLNVETLRDNCVKFSQWRINILKNQEEPTKEEQLQSLQVI</sequence>
<organism evidence="2 3">
    <name type="scientific">Temnothorax curvispinosus</name>
    <dbReference type="NCBI Taxonomy" id="300111"/>
    <lineage>
        <taxon>Eukaryota</taxon>
        <taxon>Metazoa</taxon>
        <taxon>Ecdysozoa</taxon>
        <taxon>Arthropoda</taxon>
        <taxon>Hexapoda</taxon>
        <taxon>Insecta</taxon>
        <taxon>Pterygota</taxon>
        <taxon>Neoptera</taxon>
        <taxon>Endopterygota</taxon>
        <taxon>Hymenoptera</taxon>
        <taxon>Apocrita</taxon>
        <taxon>Aculeata</taxon>
        <taxon>Formicoidea</taxon>
        <taxon>Formicidae</taxon>
        <taxon>Myrmicinae</taxon>
        <taxon>Temnothorax</taxon>
    </lineage>
</organism>
<evidence type="ECO:0000313" key="3">
    <source>
        <dbReference type="RefSeq" id="XP_024882392.1"/>
    </source>
</evidence>
<protein>
    <submittedName>
        <fullName evidence="3">Uncharacterized protein LOC112461392</fullName>
    </submittedName>
</protein>
<reference evidence="3" key="1">
    <citation type="submission" date="2025-08" db="UniProtKB">
        <authorList>
            <consortium name="RefSeq"/>
        </authorList>
    </citation>
    <scope>IDENTIFICATION</scope>
    <source>
        <tissue evidence="3">Whole body</tissue>
    </source>
</reference>
<accession>A0A6J1QJ24</accession>
<feature type="region of interest" description="Disordered" evidence="1">
    <location>
        <begin position="363"/>
        <end position="397"/>
    </location>
</feature>
<evidence type="ECO:0000256" key="1">
    <source>
        <dbReference type="SAM" id="MobiDB-lite"/>
    </source>
</evidence>
<dbReference type="RefSeq" id="XP_024882392.1">
    <property type="nucleotide sequence ID" value="XM_025026624.1"/>
</dbReference>
<dbReference type="Proteomes" id="UP000504618">
    <property type="component" value="Unplaced"/>
</dbReference>
<dbReference type="GeneID" id="112461392"/>
<gene>
    <name evidence="3" type="primary">LOC112461392</name>
</gene>
<dbReference type="OrthoDB" id="8882621at2759"/>
<proteinExistence type="predicted"/>
<name>A0A6J1QJ24_9HYME</name>
<feature type="region of interest" description="Disordered" evidence="1">
    <location>
        <begin position="1"/>
        <end position="50"/>
    </location>
</feature>
<evidence type="ECO:0000313" key="2">
    <source>
        <dbReference type="Proteomes" id="UP000504618"/>
    </source>
</evidence>
<feature type="compositionally biased region" description="Basic and acidic residues" evidence="1">
    <location>
        <begin position="366"/>
        <end position="386"/>
    </location>
</feature>
<dbReference type="AlphaFoldDB" id="A0A6J1QJ24"/>
<feature type="non-terminal residue" evidence="3">
    <location>
        <position position="1"/>
    </location>
</feature>